<feature type="compositionally biased region" description="Polar residues" evidence="1">
    <location>
        <begin position="165"/>
        <end position="175"/>
    </location>
</feature>
<sequence length="311" mass="35308">SGWTRAGQSSVLHQLPHFQFKEIMKRRKRQQERLGPGTYNIRDFLQETRPSSTRGICDTREQRFRDTHRDCFPGPGTYGPQGNPYIPLKERDKRSASTRGLMDSGTSPTPFPSSLQGSGLGPGTYHLRSSIGEGLWRAGSPRRPFPGHKLKPTGGGHHAVEVPSPLSQQKRGTKVSTSAVKGFVDELMLKENKKKGCFSTLPRNPGCPTERIFWATLSQCPRDAYEVGPGSYNPKPIERSEYSNQPPFWLSAKRFDRKTYRLFTGNENPVGFGCYDITKHEKYPEKMRYQSLYLCDAQRYLSNLKRDAYLL</sequence>
<name>A0A7L3AJW1_9AVES</name>
<evidence type="ECO:0000256" key="1">
    <source>
        <dbReference type="SAM" id="MobiDB-lite"/>
    </source>
</evidence>
<organism evidence="2 3">
    <name type="scientific">Syrrhaptes paradoxus</name>
    <name type="common">Pallas's sandgrouse</name>
    <dbReference type="NCBI Taxonomy" id="302527"/>
    <lineage>
        <taxon>Eukaryota</taxon>
        <taxon>Metazoa</taxon>
        <taxon>Chordata</taxon>
        <taxon>Craniata</taxon>
        <taxon>Vertebrata</taxon>
        <taxon>Euteleostomi</taxon>
        <taxon>Archelosauria</taxon>
        <taxon>Archosauria</taxon>
        <taxon>Dinosauria</taxon>
        <taxon>Saurischia</taxon>
        <taxon>Theropoda</taxon>
        <taxon>Coelurosauria</taxon>
        <taxon>Aves</taxon>
        <taxon>Neognathae</taxon>
        <taxon>Neoaves</taxon>
        <taxon>Columbimorphae</taxon>
        <taxon>Pterocliformes</taxon>
        <taxon>Pteroclidae</taxon>
        <taxon>Syrrhaptes</taxon>
    </lineage>
</organism>
<dbReference type="PANTHER" id="PTHR34914:SF1">
    <property type="entry name" value="LYMPHOCYTE EXPANSION MOLECULE"/>
    <property type="match status" value="1"/>
</dbReference>
<comment type="caution">
    <text evidence="2">The sequence shown here is derived from an EMBL/GenBank/DDBJ whole genome shotgun (WGS) entry which is preliminary data.</text>
</comment>
<feature type="region of interest" description="Disordered" evidence="1">
    <location>
        <begin position="66"/>
        <end position="118"/>
    </location>
</feature>
<evidence type="ECO:0000313" key="2">
    <source>
        <dbReference type="EMBL" id="NXT20491.1"/>
    </source>
</evidence>
<dbReference type="Proteomes" id="UP000536260">
    <property type="component" value="Unassembled WGS sequence"/>
</dbReference>
<evidence type="ECO:0000313" key="3">
    <source>
        <dbReference type="Proteomes" id="UP000536260"/>
    </source>
</evidence>
<proteinExistence type="predicted"/>
<dbReference type="PANTHER" id="PTHR34914">
    <property type="entry name" value="LYMPHOCYTE EXPANSION MOLECULE"/>
    <property type="match status" value="1"/>
</dbReference>
<dbReference type="AlphaFoldDB" id="A0A7L3AJW1"/>
<gene>
    <name evidence="2" type="primary">Lexm</name>
    <name evidence="2" type="ORF">SYRPAR_R10023</name>
</gene>
<feature type="non-terminal residue" evidence="2">
    <location>
        <position position="311"/>
    </location>
</feature>
<protein>
    <submittedName>
        <fullName evidence="2">LEXM protein</fullName>
    </submittedName>
</protein>
<keyword evidence="3" id="KW-1185">Reference proteome</keyword>
<feature type="non-terminal residue" evidence="2">
    <location>
        <position position="1"/>
    </location>
</feature>
<reference evidence="2 3" key="1">
    <citation type="submission" date="2019-09" db="EMBL/GenBank/DDBJ databases">
        <title>Bird 10,000 Genomes (B10K) Project - Family phase.</title>
        <authorList>
            <person name="Zhang G."/>
        </authorList>
    </citation>
    <scope>NUCLEOTIDE SEQUENCE [LARGE SCALE GENOMIC DNA]</scope>
    <source>
        <strain evidence="2">B10K-DU-003-42</strain>
        <tissue evidence="2">Mixed tissue sample</tissue>
    </source>
</reference>
<dbReference type="EMBL" id="VZTO01007339">
    <property type="protein sequence ID" value="NXT20491.1"/>
    <property type="molecule type" value="Genomic_DNA"/>
</dbReference>
<dbReference type="Pfam" id="PF07004">
    <property type="entry name" value="SHIPPO-rpt"/>
    <property type="match status" value="2"/>
</dbReference>
<dbReference type="InterPro" id="IPR010736">
    <property type="entry name" value="SHIPPO-rpt"/>
</dbReference>
<feature type="region of interest" description="Disordered" evidence="1">
    <location>
        <begin position="153"/>
        <end position="175"/>
    </location>
</feature>
<dbReference type="InterPro" id="IPR033557">
    <property type="entry name" value="CIMAP2"/>
</dbReference>
<accession>A0A7L3AJW1</accession>